<dbReference type="InterPro" id="IPR015366">
    <property type="entry name" value="S53_propep"/>
</dbReference>
<evidence type="ECO:0000313" key="9">
    <source>
        <dbReference type="EMBL" id="KQL53470.1"/>
    </source>
</evidence>
<dbReference type="InterPro" id="IPR000209">
    <property type="entry name" value="Peptidase_S8/S53_dom"/>
</dbReference>
<keyword evidence="5" id="KW-0720">Serine protease</keyword>
<evidence type="ECO:0000256" key="6">
    <source>
        <dbReference type="ARBA" id="ARBA00022837"/>
    </source>
</evidence>
<dbReference type="GO" id="GO:0008240">
    <property type="term" value="F:tripeptidyl-peptidase activity"/>
    <property type="evidence" value="ECO:0007669"/>
    <property type="project" value="TreeGrafter"/>
</dbReference>
<dbReference type="SUPFAM" id="SSF54897">
    <property type="entry name" value="Protease propeptides/inhibitors"/>
    <property type="match status" value="1"/>
</dbReference>
<dbReference type="AlphaFoldDB" id="A0A0Q3THP4"/>
<dbReference type="PROSITE" id="PS51695">
    <property type="entry name" value="SEDOLISIN"/>
    <property type="match status" value="1"/>
</dbReference>
<dbReference type="OrthoDB" id="9002785at2"/>
<keyword evidence="4" id="KW-0378">Hydrolase</keyword>
<dbReference type="GO" id="GO:0046872">
    <property type="term" value="F:metal ion binding"/>
    <property type="evidence" value="ECO:0007669"/>
    <property type="project" value="UniProtKB-KW"/>
</dbReference>
<dbReference type="PANTHER" id="PTHR14218:SF15">
    <property type="entry name" value="TRIPEPTIDYL-PEPTIDASE 1"/>
    <property type="match status" value="1"/>
</dbReference>
<protein>
    <submittedName>
        <fullName evidence="9">Peptidase S53</fullName>
    </submittedName>
</protein>
<comment type="caution">
    <text evidence="9">The sequence shown here is derived from an EMBL/GenBank/DDBJ whole genome shotgun (WGS) entry which is preliminary data.</text>
</comment>
<evidence type="ECO:0000256" key="5">
    <source>
        <dbReference type="ARBA" id="ARBA00022825"/>
    </source>
</evidence>
<dbReference type="CDD" id="cd11377">
    <property type="entry name" value="Pro-peptidase_S53"/>
    <property type="match status" value="1"/>
</dbReference>
<evidence type="ECO:0000256" key="3">
    <source>
        <dbReference type="ARBA" id="ARBA00022723"/>
    </source>
</evidence>
<dbReference type="Proteomes" id="UP000051888">
    <property type="component" value="Unassembled WGS sequence"/>
</dbReference>
<dbReference type="Pfam" id="PF00082">
    <property type="entry name" value="Peptidase_S8"/>
    <property type="match status" value="1"/>
</dbReference>
<feature type="domain" description="Peptidase S53" evidence="8">
    <location>
        <begin position="177"/>
        <end position="527"/>
    </location>
</feature>
<dbReference type="PATRIC" id="fig|157838.3.peg.1792"/>
<dbReference type="PANTHER" id="PTHR14218">
    <property type="entry name" value="PROTEASE S8 TRIPEPTIDYL PEPTIDASE I CLN2"/>
    <property type="match status" value="1"/>
</dbReference>
<evidence type="ECO:0000256" key="2">
    <source>
        <dbReference type="ARBA" id="ARBA00022670"/>
    </source>
</evidence>
<gene>
    <name evidence="9" type="ORF">AN964_08160</name>
</gene>
<evidence type="ECO:0000313" key="10">
    <source>
        <dbReference type="Proteomes" id="UP000051888"/>
    </source>
</evidence>
<dbReference type="InterPro" id="IPR050819">
    <property type="entry name" value="Tripeptidyl-peptidase_I"/>
</dbReference>
<sequence>MDKHIQISGSEREILPNARKVDQANPNEKISVMVIMRRHSVEQDTFAEMNERQFSKAHYTRQSFANNYFIHPDDMKILQDFADDYELTIKETISFAGMVTLTGTIENLNKAFSVEIAEYEHPHFRYRGRNGYVHIPERLSEIVQAVLGLDNRPQSKAHFRLLQSGKMFMRNNRKPASFTPIEVARLYNFPENIDCSNQCIGIIELGGGYRPEDMEQYFSKLGVPAPEIVDIEIDGATNSPTGDPNGPDGEVALDIEIAAAVAPNAKIAVYFAPNSDSGFLKAITTAIHDNVNKPSVISISWGAPESNWTKQAMKAMNKAFKDAASLGITVCCASGDNGSSDGVEDGSVHVDFPASSPFVMGCGGTQLEGTNGSITREIVWNEVNNGATGGGISSFFKTPEWQKNIDFPNGSIQDGRGVPDVAGNADPLTGYQILVGGQEYIFGGTSAVAPLYAGLVAILNQQLGRSIGFINPILYQFSSEDNSFRDITDGNNDTVGNGSYAAGVGWDACTGLGSIDGKKLLSALTTYYSTNMILN</sequence>
<dbReference type="GO" id="GO:0004252">
    <property type="term" value="F:serine-type endopeptidase activity"/>
    <property type="evidence" value="ECO:0007669"/>
    <property type="project" value="InterPro"/>
</dbReference>
<dbReference type="SUPFAM" id="SSF52743">
    <property type="entry name" value="Subtilisin-like"/>
    <property type="match status" value="1"/>
</dbReference>
<keyword evidence="7" id="KW-0865">Zymogen</keyword>
<dbReference type="Pfam" id="PF09286">
    <property type="entry name" value="Pro-kuma_activ"/>
    <property type="match status" value="1"/>
</dbReference>
<dbReference type="InterPro" id="IPR030400">
    <property type="entry name" value="Sedolisin_dom"/>
</dbReference>
<dbReference type="STRING" id="157838.AN964_08160"/>
<reference evidence="9 10" key="1">
    <citation type="submission" date="2015-09" db="EMBL/GenBank/DDBJ databases">
        <title>Genome sequencing project for genomic taxonomy and phylogenomics of Bacillus-like bacteria.</title>
        <authorList>
            <person name="Liu B."/>
            <person name="Wang J."/>
            <person name="Zhu Y."/>
            <person name="Liu G."/>
            <person name="Chen Q."/>
            <person name="Chen Z."/>
            <person name="Lan J."/>
            <person name="Che J."/>
            <person name="Ge C."/>
            <person name="Shi H."/>
            <person name="Pan Z."/>
            <person name="Liu X."/>
        </authorList>
    </citation>
    <scope>NUCLEOTIDE SEQUENCE [LARGE SCALE GENOMIC DNA]</scope>
    <source>
        <strain evidence="9 10">LMG 18435</strain>
    </source>
</reference>
<proteinExistence type="predicted"/>
<comment type="cofactor">
    <cofactor evidence="1">
        <name>Ca(2+)</name>
        <dbReference type="ChEBI" id="CHEBI:29108"/>
    </cofactor>
</comment>
<keyword evidence="6" id="KW-0106">Calcium</keyword>
<dbReference type="EMBL" id="LJJC01000004">
    <property type="protein sequence ID" value="KQL53470.1"/>
    <property type="molecule type" value="Genomic_DNA"/>
</dbReference>
<accession>A0A0Q3THP4</accession>
<keyword evidence="2" id="KW-0645">Protease</keyword>
<evidence type="ECO:0000259" key="8">
    <source>
        <dbReference type="PROSITE" id="PS51695"/>
    </source>
</evidence>
<keyword evidence="3" id="KW-0479">Metal-binding</keyword>
<dbReference type="GO" id="GO:0006508">
    <property type="term" value="P:proteolysis"/>
    <property type="evidence" value="ECO:0007669"/>
    <property type="project" value="UniProtKB-KW"/>
</dbReference>
<name>A0A0Q3THP4_9BACI</name>
<dbReference type="RefSeq" id="WP_055739200.1">
    <property type="nucleotide sequence ID" value="NZ_JAAIWL010000011.1"/>
</dbReference>
<evidence type="ECO:0000256" key="7">
    <source>
        <dbReference type="ARBA" id="ARBA00023145"/>
    </source>
</evidence>
<dbReference type="CDD" id="cd04056">
    <property type="entry name" value="Peptidases_S53"/>
    <property type="match status" value="1"/>
</dbReference>
<evidence type="ECO:0000256" key="4">
    <source>
        <dbReference type="ARBA" id="ARBA00022801"/>
    </source>
</evidence>
<organism evidence="9 10">
    <name type="scientific">Heyndrickxia shackletonii</name>
    <dbReference type="NCBI Taxonomy" id="157838"/>
    <lineage>
        <taxon>Bacteria</taxon>
        <taxon>Bacillati</taxon>
        <taxon>Bacillota</taxon>
        <taxon>Bacilli</taxon>
        <taxon>Bacillales</taxon>
        <taxon>Bacillaceae</taxon>
        <taxon>Heyndrickxia</taxon>
    </lineage>
</organism>
<dbReference type="InterPro" id="IPR036852">
    <property type="entry name" value="Peptidase_S8/S53_dom_sf"/>
</dbReference>
<keyword evidence="10" id="KW-1185">Reference proteome</keyword>
<dbReference type="Gene3D" id="3.40.50.200">
    <property type="entry name" value="Peptidase S8/S53 domain"/>
    <property type="match status" value="1"/>
</dbReference>
<evidence type="ECO:0000256" key="1">
    <source>
        <dbReference type="ARBA" id="ARBA00001913"/>
    </source>
</evidence>
<dbReference type="SMART" id="SM00944">
    <property type="entry name" value="Pro-kuma_activ"/>
    <property type="match status" value="1"/>
</dbReference>